<comment type="caution">
    <text evidence="5">The sequence shown here is derived from an EMBL/GenBank/DDBJ whole genome shotgun (WGS) entry which is preliminary data.</text>
</comment>
<dbReference type="PANTHER" id="PTHR11008:SF25">
    <property type="entry name" value="IP09473P-RELATED"/>
    <property type="match status" value="1"/>
</dbReference>
<evidence type="ECO:0000313" key="6">
    <source>
        <dbReference type="Proteomes" id="UP001059596"/>
    </source>
</evidence>
<protein>
    <recommendedName>
        <fullName evidence="7">Circadian clock-controlled protein</fullName>
    </recommendedName>
</protein>
<dbReference type="FunFam" id="3.15.10.30:FF:000001">
    <property type="entry name" value="Takeout-like protein 1"/>
    <property type="match status" value="1"/>
</dbReference>
<evidence type="ECO:0000313" key="5">
    <source>
        <dbReference type="EMBL" id="KAI8043883.1"/>
    </source>
</evidence>
<proteinExistence type="inferred from homology"/>
<feature type="signal peptide" evidence="4">
    <location>
        <begin position="1"/>
        <end position="29"/>
    </location>
</feature>
<dbReference type="InterPro" id="IPR038606">
    <property type="entry name" value="To_sf"/>
</dbReference>
<dbReference type="InterPro" id="IPR010562">
    <property type="entry name" value="Haemolymph_juvenile_hormone-bd"/>
</dbReference>
<dbReference type="GO" id="GO:0007623">
    <property type="term" value="P:circadian rhythm"/>
    <property type="evidence" value="ECO:0007669"/>
    <property type="project" value="UniProtKB-ARBA"/>
</dbReference>
<keyword evidence="1 4" id="KW-0732">Signal</keyword>
<dbReference type="Pfam" id="PF06585">
    <property type="entry name" value="JHBP"/>
    <property type="match status" value="2"/>
</dbReference>
<dbReference type="GO" id="GO:0005615">
    <property type="term" value="C:extracellular space"/>
    <property type="evidence" value="ECO:0007669"/>
    <property type="project" value="TreeGrafter"/>
</dbReference>
<accession>A0A9P9YW58</accession>
<name>A0A9P9YW58_9MUSC</name>
<evidence type="ECO:0000256" key="3">
    <source>
        <dbReference type="ARBA" id="ARBA00060902"/>
    </source>
</evidence>
<evidence type="ECO:0008006" key="7">
    <source>
        <dbReference type="Google" id="ProtNLM"/>
    </source>
</evidence>
<evidence type="ECO:0000256" key="2">
    <source>
        <dbReference type="ARBA" id="ARBA00023108"/>
    </source>
</evidence>
<dbReference type="Gene3D" id="3.15.10.30">
    <property type="entry name" value="Haemolymph juvenile hormone binding protein"/>
    <property type="match status" value="3"/>
</dbReference>
<organism evidence="5 6">
    <name type="scientific">Drosophila gunungcola</name>
    <name type="common">fruit fly</name>
    <dbReference type="NCBI Taxonomy" id="103775"/>
    <lineage>
        <taxon>Eukaryota</taxon>
        <taxon>Metazoa</taxon>
        <taxon>Ecdysozoa</taxon>
        <taxon>Arthropoda</taxon>
        <taxon>Hexapoda</taxon>
        <taxon>Insecta</taxon>
        <taxon>Pterygota</taxon>
        <taxon>Neoptera</taxon>
        <taxon>Endopterygota</taxon>
        <taxon>Diptera</taxon>
        <taxon>Brachycera</taxon>
        <taxon>Muscomorpha</taxon>
        <taxon>Ephydroidea</taxon>
        <taxon>Drosophilidae</taxon>
        <taxon>Drosophila</taxon>
        <taxon>Sophophora</taxon>
    </lineage>
</organism>
<gene>
    <name evidence="5" type="ORF">M5D96_000026</name>
</gene>
<keyword evidence="6" id="KW-1185">Reference proteome</keyword>
<feature type="chain" id="PRO_5040266928" description="Circadian clock-controlled protein" evidence="4">
    <location>
        <begin position="30"/>
        <end position="421"/>
    </location>
</feature>
<reference evidence="5" key="1">
    <citation type="journal article" date="2023" name="Genome Biol. Evol.">
        <title>Long-read-based Genome Assembly of Drosophila gunungcola Reveals Fewer Chemosensory Genes in Flower-breeding Species.</title>
        <authorList>
            <person name="Negi A."/>
            <person name="Liao B.Y."/>
            <person name="Yeh S.D."/>
        </authorList>
    </citation>
    <scope>NUCLEOTIDE SEQUENCE</scope>
    <source>
        <strain evidence="5">Sukarami</strain>
    </source>
</reference>
<dbReference type="SMART" id="SM00700">
    <property type="entry name" value="JHBP"/>
    <property type="match status" value="2"/>
</dbReference>
<dbReference type="EMBL" id="JAMKOV010000001">
    <property type="protein sequence ID" value="KAI8043883.1"/>
    <property type="molecule type" value="Genomic_DNA"/>
</dbReference>
<evidence type="ECO:0000256" key="4">
    <source>
        <dbReference type="SAM" id="SignalP"/>
    </source>
</evidence>
<dbReference type="AlphaFoldDB" id="A0A9P9YW58"/>
<dbReference type="Proteomes" id="UP001059596">
    <property type="component" value="Chromosome 3R"/>
</dbReference>
<dbReference type="PANTHER" id="PTHR11008">
    <property type="entry name" value="PROTEIN TAKEOUT-LIKE PROTEIN"/>
    <property type="match status" value="1"/>
</dbReference>
<keyword evidence="2" id="KW-0090">Biological rhythms</keyword>
<sequence>MRSTRHGRRSLGIWSGLIAILCLNEIALDIELVSAVAYYTEKPAFLPSCRIYEPGFTKCSTNSIQKLLDQLNIGIPEVVERFGPFDPMRVRDIVFKQDNNEVATIRANLTELVVKGFSKTQVKEMRAQLNLTKVRTYLDNLFNGRSKEVERSTNQFFNDNWRDFYEALKPLIVETVENILYDVMGTVFHLIPANFFVEDIPTPQQLYGVPELDESFGPIDPMRQDQLVFKQDNSDVATISANLTDMLISGFGKMVIKESKVSKKDFSWLTKIYLPKMRMDGHYKMLGRILLVPLQGAGKIVMEIDDLDILMSTKTRLHEKGGFTFYNVTSVKVKLEVGKVRTKMDNLFNGQSKEVEKSTNQFFNDNWQDVFEALRPLVDETVERTLLDLLHKTFSLFPASFFVEDIPTSLTLYGRKSHMIA</sequence>
<comment type="similarity">
    <text evidence="3">Belongs to the TO family.</text>
</comment>
<evidence type="ECO:0000256" key="1">
    <source>
        <dbReference type="ARBA" id="ARBA00022729"/>
    </source>
</evidence>